<evidence type="ECO:0000256" key="9">
    <source>
        <dbReference type="ARBA" id="ARBA00022792"/>
    </source>
</evidence>
<dbReference type="GO" id="GO:0045271">
    <property type="term" value="C:respiratory chain complex I"/>
    <property type="evidence" value="ECO:0007669"/>
    <property type="project" value="InterPro"/>
</dbReference>
<reference evidence="17" key="2">
    <citation type="submission" date="2025-08" db="UniProtKB">
        <authorList>
            <consortium name="Ensembl"/>
        </authorList>
    </citation>
    <scope>IDENTIFICATION</scope>
</reference>
<dbReference type="Proteomes" id="UP000314987">
    <property type="component" value="Unassembled WGS sequence"/>
</dbReference>
<dbReference type="AlphaFoldDB" id="A0A4X2KWY2"/>
<evidence type="ECO:0000256" key="4">
    <source>
        <dbReference type="ARBA" id="ARBA00011533"/>
    </source>
</evidence>
<dbReference type="InterPro" id="IPR026626">
    <property type="entry name" value="NDUFA3"/>
</dbReference>
<dbReference type="GO" id="GO:0005743">
    <property type="term" value="C:mitochondrial inner membrane"/>
    <property type="evidence" value="ECO:0007669"/>
    <property type="project" value="UniProtKB-SubCell"/>
</dbReference>
<keyword evidence="8" id="KW-0812">Transmembrane</keyword>
<comment type="subunit">
    <text evidence="4">Complex I is composed of 45 different subunits.</text>
</comment>
<reference evidence="18" key="1">
    <citation type="submission" date="2018-12" db="EMBL/GenBank/DDBJ databases">
        <authorList>
            <person name="Yazar S."/>
        </authorList>
    </citation>
    <scope>NUCLEOTIDE SEQUENCE [LARGE SCALE GENOMIC DNA]</scope>
</reference>
<reference evidence="17" key="3">
    <citation type="submission" date="2025-09" db="UniProtKB">
        <authorList>
            <consortium name="Ensembl"/>
        </authorList>
    </citation>
    <scope>IDENTIFICATION</scope>
</reference>
<sequence>MAGRLGWFLKKAGAKEPVLTMSFAIGTLALLVPPLSPYTKYTGMINRATPYNYSIPIQDDDNIPDIPTPISFSLHF</sequence>
<evidence type="ECO:0000256" key="10">
    <source>
        <dbReference type="ARBA" id="ARBA00022982"/>
    </source>
</evidence>
<dbReference type="OMA" id="QATPNNY"/>
<keyword evidence="11" id="KW-1133">Transmembrane helix</keyword>
<comment type="subcellular location">
    <subcellularLocation>
        <location evidence="2">Mitochondrion inner membrane</location>
        <topology evidence="2">Single-pass membrane protein</topology>
    </subcellularLocation>
</comment>
<proteinExistence type="inferred from homology"/>
<accession>A0A4X2KWY2</accession>
<evidence type="ECO:0000256" key="12">
    <source>
        <dbReference type="ARBA" id="ARBA00022990"/>
    </source>
</evidence>
<evidence type="ECO:0000313" key="18">
    <source>
        <dbReference type="Proteomes" id="UP000314987"/>
    </source>
</evidence>
<evidence type="ECO:0000256" key="11">
    <source>
        <dbReference type="ARBA" id="ARBA00022989"/>
    </source>
</evidence>
<keyword evidence="12" id="KW-0007">Acetylation</keyword>
<dbReference type="PANTHER" id="PTHR15221:SF0">
    <property type="entry name" value="NADH DEHYDROGENASE [UBIQUINONE] 1 ALPHA SUBCOMPLEX SUBUNIT 3"/>
    <property type="match status" value="1"/>
</dbReference>
<evidence type="ECO:0000256" key="15">
    <source>
        <dbReference type="ARBA" id="ARBA00031425"/>
    </source>
</evidence>
<keyword evidence="18" id="KW-1185">Reference proteome</keyword>
<evidence type="ECO:0000256" key="8">
    <source>
        <dbReference type="ARBA" id="ARBA00022692"/>
    </source>
</evidence>
<keyword evidence="14" id="KW-0472">Membrane</keyword>
<comment type="function">
    <text evidence="1">Accessory subunit of the mitochondrial membrane respiratory chain NADH dehydrogenase (Complex I), that is believed not to be involved in catalysis. Complex I functions in the transfer of electrons from NADH to the respiratory chain. The immediate electron acceptor for the enzyme is believed to be ubiquinone.</text>
</comment>
<evidence type="ECO:0000256" key="14">
    <source>
        <dbReference type="ARBA" id="ARBA00023136"/>
    </source>
</evidence>
<keyword evidence="10" id="KW-0249">Electron transport</keyword>
<evidence type="ECO:0000313" key="17">
    <source>
        <dbReference type="Ensembl" id="ENSVURP00010014546.1"/>
    </source>
</evidence>
<keyword evidence="6" id="KW-0813">Transport</keyword>
<evidence type="ECO:0000256" key="6">
    <source>
        <dbReference type="ARBA" id="ARBA00022448"/>
    </source>
</evidence>
<evidence type="ECO:0000256" key="7">
    <source>
        <dbReference type="ARBA" id="ARBA00022660"/>
    </source>
</evidence>
<dbReference type="STRING" id="29139.ENSVURP00010014546"/>
<evidence type="ECO:0000256" key="5">
    <source>
        <dbReference type="ARBA" id="ARBA00016391"/>
    </source>
</evidence>
<keyword evidence="9" id="KW-0999">Mitochondrion inner membrane</keyword>
<dbReference type="Ensembl" id="ENSVURT00010016542.1">
    <property type="protein sequence ID" value="ENSVURP00010014546.1"/>
    <property type="gene ID" value="ENSVURG00010011157.1"/>
</dbReference>
<evidence type="ECO:0000256" key="1">
    <source>
        <dbReference type="ARBA" id="ARBA00003195"/>
    </source>
</evidence>
<dbReference type="Pfam" id="PF14987">
    <property type="entry name" value="NADHdh_A3"/>
    <property type="match status" value="1"/>
</dbReference>
<evidence type="ECO:0000256" key="2">
    <source>
        <dbReference type="ARBA" id="ARBA00004434"/>
    </source>
</evidence>
<evidence type="ECO:0000256" key="13">
    <source>
        <dbReference type="ARBA" id="ARBA00023128"/>
    </source>
</evidence>
<protein>
    <recommendedName>
        <fullName evidence="5">NADH dehydrogenase [ubiquinone] 1 alpha subcomplex subunit 3</fullName>
    </recommendedName>
    <alternativeName>
        <fullName evidence="15">Complex I-B9</fullName>
    </alternativeName>
    <alternativeName>
        <fullName evidence="16">NADH-ubiquinone oxidoreductase B9 subunit</fullName>
    </alternativeName>
</protein>
<keyword evidence="7" id="KW-0679">Respiratory chain</keyword>
<organism evidence="17 18">
    <name type="scientific">Vombatus ursinus</name>
    <name type="common">Common wombat</name>
    <dbReference type="NCBI Taxonomy" id="29139"/>
    <lineage>
        <taxon>Eukaryota</taxon>
        <taxon>Metazoa</taxon>
        <taxon>Chordata</taxon>
        <taxon>Craniata</taxon>
        <taxon>Vertebrata</taxon>
        <taxon>Euteleostomi</taxon>
        <taxon>Mammalia</taxon>
        <taxon>Metatheria</taxon>
        <taxon>Diprotodontia</taxon>
        <taxon>Vombatidae</taxon>
        <taxon>Vombatus</taxon>
    </lineage>
</organism>
<keyword evidence="13" id="KW-0496">Mitochondrion</keyword>
<name>A0A4X2KWY2_VOMUR</name>
<comment type="similarity">
    <text evidence="3">Belongs to the complex I NDUFA3 subunit family.</text>
</comment>
<dbReference type="PANTHER" id="PTHR15221">
    <property type="entry name" value="NADH DEHYDROGENASE [UBIQUINONE] 1 ALPHA SUBCOMPLEX SUBUNIT 3"/>
    <property type="match status" value="1"/>
</dbReference>
<dbReference type="GeneTree" id="ENSGT00390000004322"/>
<evidence type="ECO:0000256" key="3">
    <source>
        <dbReference type="ARBA" id="ARBA00008253"/>
    </source>
</evidence>
<evidence type="ECO:0000256" key="16">
    <source>
        <dbReference type="ARBA" id="ARBA00032035"/>
    </source>
</evidence>